<evidence type="ECO:0000313" key="1">
    <source>
        <dbReference type="EMBL" id="MDT0340118.1"/>
    </source>
</evidence>
<comment type="caution">
    <text evidence="1">The sequence shown here is derived from an EMBL/GenBank/DDBJ whole genome shotgun (WGS) entry which is preliminary data.</text>
</comment>
<reference evidence="1" key="1">
    <citation type="submission" date="2023-02" db="EMBL/GenBank/DDBJ databases">
        <title>Description of Herbaspirillum huttiense subsp. nephrolepsisexaltata and Herbaspirillum huttiense subsp. lycopersicon.</title>
        <authorList>
            <person name="Poudel M."/>
            <person name="Sharma A."/>
            <person name="Goss E."/>
            <person name="Tapia J.H."/>
            <person name="Harmon C.M."/>
            <person name="Jones J.B."/>
        </authorList>
    </citation>
    <scope>NUCLEOTIDE SEQUENCE</scope>
    <source>
        <strain evidence="1">NC40101</strain>
    </source>
</reference>
<name>A0AAE4GES2_9BURK</name>
<organism evidence="1">
    <name type="scientific">Herbaspirillum huttiense subsp. nephrolepidis</name>
    <dbReference type="NCBI Taxonomy" id="3075126"/>
    <lineage>
        <taxon>Bacteria</taxon>
        <taxon>Pseudomonadati</taxon>
        <taxon>Pseudomonadota</taxon>
        <taxon>Betaproteobacteria</taxon>
        <taxon>Burkholderiales</taxon>
        <taxon>Oxalobacteraceae</taxon>
        <taxon>Herbaspirillum</taxon>
    </lineage>
</organism>
<dbReference type="EMBL" id="JAVRAA010000018">
    <property type="protein sequence ID" value="MDT0340118.1"/>
    <property type="molecule type" value="Genomic_DNA"/>
</dbReference>
<sequence>MNSPAKHSQLRKHINRFHHRVIDTDTLMDTFERYNDRAYYMGGGGGKGDDGSAGSSKCCATGTCDNITYA</sequence>
<gene>
    <name evidence="1" type="ORF">RJN63_25040</name>
</gene>
<protein>
    <submittedName>
        <fullName evidence="1">Uncharacterized protein</fullName>
    </submittedName>
</protein>
<dbReference type="RefSeq" id="WP_311434950.1">
    <property type="nucleotide sequence ID" value="NZ_JBCGUI010000018.1"/>
</dbReference>
<dbReference type="AlphaFoldDB" id="A0AAE4GES2"/>
<accession>A0AAE4GES2</accession>
<proteinExistence type="predicted"/>